<organism evidence="2 3">
    <name type="scientific">Scylla paramamosain</name>
    <name type="common">Mud crab</name>
    <dbReference type="NCBI Taxonomy" id="85552"/>
    <lineage>
        <taxon>Eukaryota</taxon>
        <taxon>Metazoa</taxon>
        <taxon>Ecdysozoa</taxon>
        <taxon>Arthropoda</taxon>
        <taxon>Crustacea</taxon>
        <taxon>Multicrustacea</taxon>
        <taxon>Malacostraca</taxon>
        <taxon>Eumalacostraca</taxon>
        <taxon>Eucarida</taxon>
        <taxon>Decapoda</taxon>
        <taxon>Pleocyemata</taxon>
        <taxon>Brachyura</taxon>
        <taxon>Eubrachyura</taxon>
        <taxon>Portunoidea</taxon>
        <taxon>Portunidae</taxon>
        <taxon>Portuninae</taxon>
        <taxon>Scylla</taxon>
    </lineage>
</organism>
<protein>
    <recommendedName>
        <fullName evidence="4">Secreted protein</fullName>
    </recommendedName>
</protein>
<dbReference type="EMBL" id="JARAKH010000042">
    <property type="protein sequence ID" value="KAK8380482.1"/>
    <property type="molecule type" value="Genomic_DNA"/>
</dbReference>
<gene>
    <name evidence="2" type="ORF">O3P69_016817</name>
</gene>
<keyword evidence="1" id="KW-0732">Signal</keyword>
<comment type="caution">
    <text evidence="2">The sequence shown here is derived from an EMBL/GenBank/DDBJ whole genome shotgun (WGS) entry which is preliminary data.</text>
</comment>
<name>A0AAW0T2K4_SCYPA</name>
<feature type="chain" id="PRO_5043586952" description="Secreted protein" evidence="1">
    <location>
        <begin position="17"/>
        <end position="80"/>
    </location>
</feature>
<reference evidence="2 3" key="1">
    <citation type="submission" date="2023-03" db="EMBL/GenBank/DDBJ databases">
        <title>High-quality genome of Scylla paramamosain provides insights in environmental adaptation.</title>
        <authorList>
            <person name="Zhang L."/>
        </authorList>
    </citation>
    <scope>NUCLEOTIDE SEQUENCE [LARGE SCALE GENOMIC DNA]</scope>
    <source>
        <strain evidence="2">LZ_2023a</strain>
        <tissue evidence="2">Muscle</tissue>
    </source>
</reference>
<evidence type="ECO:0000313" key="3">
    <source>
        <dbReference type="Proteomes" id="UP001487740"/>
    </source>
</evidence>
<dbReference type="Proteomes" id="UP001487740">
    <property type="component" value="Unassembled WGS sequence"/>
</dbReference>
<proteinExistence type="predicted"/>
<keyword evidence="3" id="KW-1185">Reference proteome</keyword>
<evidence type="ECO:0000256" key="1">
    <source>
        <dbReference type="SAM" id="SignalP"/>
    </source>
</evidence>
<evidence type="ECO:0008006" key="4">
    <source>
        <dbReference type="Google" id="ProtNLM"/>
    </source>
</evidence>
<evidence type="ECO:0000313" key="2">
    <source>
        <dbReference type="EMBL" id="KAK8380482.1"/>
    </source>
</evidence>
<sequence length="80" mass="8740">MSAVLLSATLGSLGSATSMTPQCWQTGHGRSLLLRKKKKFEWCPSLLATTSSASPPRLLHYHPSLRLADIHNPRKCLGRA</sequence>
<feature type="signal peptide" evidence="1">
    <location>
        <begin position="1"/>
        <end position="16"/>
    </location>
</feature>
<accession>A0AAW0T2K4</accession>
<dbReference type="AlphaFoldDB" id="A0AAW0T2K4"/>